<evidence type="ECO:0000259" key="1">
    <source>
        <dbReference type="Pfam" id="PF06985"/>
    </source>
</evidence>
<dbReference type="PANTHER" id="PTHR33112">
    <property type="entry name" value="DOMAIN PROTEIN, PUTATIVE-RELATED"/>
    <property type="match status" value="1"/>
</dbReference>
<name>A0A9P4QWV6_9PLEO</name>
<organism evidence="2 3">
    <name type="scientific">Polyplosphaeria fusca</name>
    <dbReference type="NCBI Taxonomy" id="682080"/>
    <lineage>
        <taxon>Eukaryota</taxon>
        <taxon>Fungi</taxon>
        <taxon>Dikarya</taxon>
        <taxon>Ascomycota</taxon>
        <taxon>Pezizomycotina</taxon>
        <taxon>Dothideomycetes</taxon>
        <taxon>Pleosporomycetidae</taxon>
        <taxon>Pleosporales</taxon>
        <taxon>Tetraplosphaeriaceae</taxon>
        <taxon>Polyplosphaeria</taxon>
    </lineage>
</organism>
<dbReference type="PANTHER" id="PTHR33112:SF10">
    <property type="entry name" value="TOL"/>
    <property type="match status" value="1"/>
</dbReference>
<comment type="caution">
    <text evidence="2">The sequence shown here is derived from an EMBL/GenBank/DDBJ whole genome shotgun (WGS) entry which is preliminary data.</text>
</comment>
<evidence type="ECO:0000313" key="3">
    <source>
        <dbReference type="Proteomes" id="UP000799444"/>
    </source>
</evidence>
<dbReference type="OrthoDB" id="3486565at2759"/>
<feature type="domain" description="Heterokaryon incompatibility" evidence="1">
    <location>
        <begin position="135"/>
        <end position="253"/>
    </location>
</feature>
<dbReference type="EMBL" id="ML996177">
    <property type="protein sequence ID" value="KAF2732396.1"/>
    <property type="molecule type" value="Genomic_DNA"/>
</dbReference>
<keyword evidence="3" id="KW-1185">Reference proteome</keyword>
<proteinExistence type="predicted"/>
<accession>A0A9P4QWV6</accession>
<reference evidence="2" key="1">
    <citation type="journal article" date="2020" name="Stud. Mycol.">
        <title>101 Dothideomycetes genomes: a test case for predicting lifestyles and emergence of pathogens.</title>
        <authorList>
            <person name="Haridas S."/>
            <person name="Albert R."/>
            <person name="Binder M."/>
            <person name="Bloem J."/>
            <person name="Labutti K."/>
            <person name="Salamov A."/>
            <person name="Andreopoulos B."/>
            <person name="Baker S."/>
            <person name="Barry K."/>
            <person name="Bills G."/>
            <person name="Bluhm B."/>
            <person name="Cannon C."/>
            <person name="Castanera R."/>
            <person name="Culley D."/>
            <person name="Daum C."/>
            <person name="Ezra D."/>
            <person name="Gonzalez J."/>
            <person name="Henrissat B."/>
            <person name="Kuo A."/>
            <person name="Liang C."/>
            <person name="Lipzen A."/>
            <person name="Lutzoni F."/>
            <person name="Magnuson J."/>
            <person name="Mondo S."/>
            <person name="Nolan M."/>
            <person name="Ohm R."/>
            <person name="Pangilinan J."/>
            <person name="Park H.-J."/>
            <person name="Ramirez L."/>
            <person name="Alfaro M."/>
            <person name="Sun H."/>
            <person name="Tritt A."/>
            <person name="Yoshinaga Y."/>
            <person name="Zwiers L.-H."/>
            <person name="Turgeon B."/>
            <person name="Goodwin S."/>
            <person name="Spatafora J."/>
            <person name="Crous P."/>
            <person name="Grigoriev I."/>
        </authorList>
    </citation>
    <scope>NUCLEOTIDE SEQUENCE</scope>
    <source>
        <strain evidence="2">CBS 125425</strain>
    </source>
</reference>
<protein>
    <recommendedName>
        <fullName evidence="1">Heterokaryon incompatibility domain-containing protein</fullName>
    </recommendedName>
</protein>
<dbReference type="AlphaFoldDB" id="A0A9P4QWV6"/>
<sequence>MASTPLPLDQAYPLDDLIATGTVSLRLPPYLCANCQVVVANLATWSTRSPHYKDVASLRKSADDGCSFCAQFEIENDDAPWAPVSISPYSNPQEYQPLIESIMILDEKRLMLCFPKATLYRNGTADYESDESTCIRSETTVSASQTRDAIFIAKYLGMDYIWIDSLCILQDSKSDWEHESKLMSDVYGGCEINIAATAAENGDVGCFFKRKSTWRCQISVPMPEAPEIYDIWPPRGLQPLRDRLSERAWVVQERYLSRRTIHFAENQIFWECIYPACETFPRGYSPSLGQYDAAYASPKHSLGRQHWAEIVETYSRGELTKPQDKLVAIGGIAKLIQQQCRDTYVAGMWRQQLEHQLCWSTIDPESCPTKRIVPYVAPTWSWASVQGRVYNNREIFDDGRGLQTGRFCVAIQDVHIEPPNTLGAITEARLRLRCNYLAWGRMQDTDAPVYHKDQIVLQTQVVSSCKFHFDESTFAADFKASYAYFLLVIEDNVMTWEPSGASFGLVLKATGRPGEYERLGRFSSPKSANFAQALSDDNLVNSASHHHFAAVTQDDHGNEQYFIDLV</sequence>
<dbReference type="Pfam" id="PF06985">
    <property type="entry name" value="HET"/>
    <property type="match status" value="1"/>
</dbReference>
<dbReference type="Proteomes" id="UP000799444">
    <property type="component" value="Unassembled WGS sequence"/>
</dbReference>
<dbReference type="InterPro" id="IPR010730">
    <property type="entry name" value="HET"/>
</dbReference>
<gene>
    <name evidence="2" type="ORF">EJ04DRAFT_554044</name>
</gene>
<evidence type="ECO:0000313" key="2">
    <source>
        <dbReference type="EMBL" id="KAF2732396.1"/>
    </source>
</evidence>